<keyword evidence="1" id="KW-0732">Signal</keyword>
<dbReference type="PROSITE" id="PS51257">
    <property type="entry name" value="PROKAR_LIPOPROTEIN"/>
    <property type="match status" value="1"/>
</dbReference>
<reference evidence="2" key="1">
    <citation type="submission" date="2019-02" db="EMBL/GenBank/DDBJ databases">
        <title>Draft genome of the type strain Pelomonas aquatica CCUG 52575T.</title>
        <authorList>
            <person name="Gomila M."/>
            <person name="Lalucat J."/>
        </authorList>
    </citation>
    <scope>NUCLEOTIDE SEQUENCE</scope>
    <source>
        <strain evidence="2">CCUG 52575</strain>
    </source>
</reference>
<organism evidence="2 3">
    <name type="scientific">Pelomonas aquatica</name>
    <dbReference type="NCBI Taxonomy" id="431058"/>
    <lineage>
        <taxon>Bacteria</taxon>
        <taxon>Pseudomonadati</taxon>
        <taxon>Pseudomonadota</taxon>
        <taxon>Betaproteobacteria</taxon>
        <taxon>Burkholderiales</taxon>
        <taxon>Sphaerotilaceae</taxon>
        <taxon>Roseateles</taxon>
    </lineage>
</organism>
<feature type="signal peptide" evidence="1">
    <location>
        <begin position="1"/>
        <end position="21"/>
    </location>
</feature>
<dbReference type="Proteomes" id="UP001152766">
    <property type="component" value="Unassembled WGS sequence"/>
</dbReference>
<feature type="chain" id="PRO_5040891897" description="DUF4397 domain-containing protein" evidence="1">
    <location>
        <begin position="22"/>
        <end position="306"/>
    </location>
</feature>
<accession>A0A9X4LJI1</accession>
<dbReference type="RefSeq" id="WP_268146636.1">
    <property type="nucleotide sequence ID" value="NZ_JAPPUW010000001.1"/>
</dbReference>
<comment type="caution">
    <text evidence="2">The sequence shown here is derived from an EMBL/GenBank/DDBJ whole genome shotgun (WGS) entry which is preliminary data.</text>
</comment>
<evidence type="ECO:0008006" key="4">
    <source>
        <dbReference type="Google" id="ProtNLM"/>
    </source>
</evidence>
<keyword evidence="3" id="KW-1185">Reference proteome</keyword>
<protein>
    <recommendedName>
        <fullName evidence="4">DUF4397 domain-containing protein</fullName>
    </recommendedName>
</protein>
<evidence type="ECO:0000256" key="1">
    <source>
        <dbReference type="SAM" id="SignalP"/>
    </source>
</evidence>
<sequence>MKMISTLGAALLMAAVLSACGGGGDSTSGSSGTGSSSGSGSGSAGGTGTIFPYSRYDIYALYGTSTVPGSGPVTVVSATKGAVVFSSFGFRNALAGGELDITLGTGSVSLSAPILKATDLSWLAPGADGQLIQQCSAVSWDATGATVPAYPKSMATLVANTATPLARLTDIPAGTRLYVGEDCSFTGSNPTGDIAGAMPQANNNVVVNADGSLTVAPVGAAAFSVSAANVGAALAAGGTGIDMTLNAATGDTVPSTSGTGNYAMHAYSLPRTGAAPRYVIVVQATPPGGTTLSGREKGIVQMWVSP</sequence>
<dbReference type="EMBL" id="SGUG01000007">
    <property type="protein sequence ID" value="MDG0862015.1"/>
    <property type="molecule type" value="Genomic_DNA"/>
</dbReference>
<evidence type="ECO:0000313" key="2">
    <source>
        <dbReference type="EMBL" id="MDG0862015.1"/>
    </source>
</evidence>
<proteinExistence type="predicted"/>
<evidence type="ECO:0000313" key="3">
    <source>
        <dbReference type="Proteomes" id="UP001152766"/>
    </source>
</evidence>
<gene>
    <name evidence="2" type="ORF">EXJ73_05940</name>
</gene>
<name>A0A9X4LJI1_9BURK</name>
<dbReference type="AlphaFoldDB" id="A0A9X4LJI1"/>